<dbReference type="KEGG" id="ndv:NDEV_0419"/>
<proteinExistence type="predicted"/>
<gene>
    <name evidence="1" type="ORF">NDEV_0419</name>
</gene>
<reference evidence="2" key="1">
    <citation type="submission" date="2015-10" db="EMBL/GenBank/DDBJ databases">
        <authorList>
            <person name="Lehtovirta-Morley L.E."/>
            <person name="Vieille C."/>
        </authorList>
    </citation>
    <scope>NUCLEOTIDE SEQUENCE [LARGE SCALE GENOMIC DNA]</scope>
</reference>
<organism evidence="1 2">
    <name type="scientific">Nitrosotalea devaniterrae</name>
    <dbReference type="NCBI Taxonomy" id="1078905"/>
    <lineage>
        <taxon>Archaea</taxon>
        <taxon>Nitrososphaerota</taxon>
        <taxon>Nitrososphaeria</taxon>
        <taxon>Nitrosotaleales</taxon>
        <taxon>Nitrosotaleaceae</taxon>
        <taxon>Nitrosotalea</taxon>
    </lineage>
</organism>
<sequence length="139" mass="15679">MVSELEQFLLERHKDVTLFDYEGKKVPCIILDEKKFDTLMKAIAGKPVSVETNLNILQDGLGHVFVRVTLQFSQGGIEEKFLIYANETVDFFESLAETTMLALSSPNSSYGNSNVFMIQLPKPERAQNALDVIRKGLHK</sequence>
<evidence type="ECO:0000313" key="1">
    <source>
        <dbReference type="EMBL" id="CUR51184.1"/>
    </source>
</evidence>
<dbReference type="AlphaFoldDB" id="A0A128A1F4"/>
<evidence type="ECO:0000313" key="2">
    <source>
        <dbReference type="Proteomes" id="UP000196239"/>
    </source>
</evidence>
<protein>
    <submittedName>
        <fullName evidence="1">Uncharacterized protein</fullName>
    </submittedName>
</protein>
<keyword evidence="2" id="KW-1185">Reference proteome</keyword>
<accession>A0A128A1F4</accession>
<dbReference type="Proteomes" id="UP000196239">
    <property type="component" value="Chromosome 1"/>
</dbReference>
<name>A0A128A1F4_9ARCH</name>
<dbReference type="EMBL" id="LN890280">
    <property type="protein sequence ID" value="CUR51184.1"/>
    <property type="molecule type" value="Genomic_DNA"/>
</dbReference>